<accession>G3MQY2</accession>
<dbReference type="InterPro" id="IPR012674">
    <property type="entry name" value="Calycin"/>
</dbReference>
<feature type="chain" id="PRO_5003447272" description="Lipocalin/cytosolic fatty-acid binding domain-containing protein" evidence="2">
    <location>
        <begin position="18"/>
        <end position="211"/>
    </location>
</feature>
<name>G3MQY2_AMBMU</name>
<dbReference type="GO" id="GO:0030682">
    <property type="term" value="P:symbiont-mediated perturbation of host defenses"/>
    <property type="evidence" value="ECO:0007669"/>
    <property type="project" value="InterPro"/>
</dbReference>
<feature type="signal peptide" evidence="2">
    <location>
        <begin position="1"/>
        <end position="17"/>
    </location>
</feature>
<dbReference type="GO" id="GO:0043176">
    <property type="term" value="F:amine binding"/>
    <property type="evidence" value="ECO:0007669"/>
    <property type="project" value="InterPro"/>
</dbReference>
<dbReference type="InterPro" id="IPR002970">
    <property type="entry name" value="Tick_his-bd"/>
</dbReference>
<dbReference type="Pfam" id="PF02098">
    <property type="entry name" value="His_binding"/>
    <property type="match status" value="1"/>
</dbReference>
<feature type="compositionally biased region" description="Polar residues" evidence="1">
    <location>
        <begin position="200"/>
        <end position="211"/>
    </location>
</feature>
<evidence type="ECO:0000256" key="1">
    <source>
        <dbReference type="SAM" id="MobiDB-lite"/>
    </source>
</evidence>
<evidence type="ECO:0008006" key="4">
    <source>
        <dbReference type="Google" id="ProtNLM"/>
    </source>
</evidence>
<dbReference type="AlphaFoldDB" id="G3MQY2"/>
<dbReference type="Gene3D" id="2.40.128.20">
    <property type="match status" value="1"/>
</dbReference>
<evidence type="ECO:0000313" key="3">
    <source>
        <dbReference type="EMBL" id="AEO35900.1"/>
    </source>
</evidence>
<protein>
    <recommendedName>
        <fullName evidence="4">Lipocalin/cytosolic fatty-acid binding domain-containing protein</fullName>
    </recommendedName>
</protein>
<organism evidence="3">
    <name type="scientific">Amblyomma maculatum</name>
    <name type="common">Gulf Coast tick</name>
    <dbReference type="NCBI Taxonomy" id="34609"/>
    <lineage>
        <taxon>Eukaryota</taxon>
        <taxon>Metazoa</taxon>
        <taxon>Ecdysozoa</taxon>
        <taxon>Arthropoda</taxon>
        <taxon>Chelicerata</taxon>
        <taxon>Arachnida</taxon>
        <taxon>Acari</taxon>
        <taxon>Parasitiformes</taxon>
        <taxon>Ixodida</taxon>
        <taxon>Ixodoidea</taxon>
        <taxon>Ixodidae</taxon>
        <taxon>Amblyomminae</taxon>
        <taxon>Amblyomma</taxon>
    </lineage>
</organism>
<sequence length="211" mass="24315">MCLIILLLLSFSVSYLTNRFSTRVAAADAKFMCFFNFQLQMARSFRNPVAIFASSENQELECLRARLTSINEEARTATYVWMLKGERGSERKPVRYDISTGNEPNQVHFTQKGSPEVYTATIAYTDYKDCFVVKFGGSFYGGQCMMWVRKEVEDYVPQTCIDQFEDICDRDVSLYNHDLCQDDDDEYEEADVEKPETTFRSKSAKSTVNIL</sequence>
<proteinExistence type="evidence at transcript level"/>
<dbReference type="SUPFAM" id="SSF50814">
    <property type="entry name" value="Lipocalins"/>
    <property type="match status" value="1"/>
</dbReference>
<feature type="region of interest" description="Disordered" evidence="1">
    <location>
        <begin position="192"/>
        <end position="211"/>
    </location>
</feature>
<evidence type="ECO:0000256" key="2">
    <source>
        <dbReference type="SAM" id="SignalP"/>
    </source>
</evidence>
<dbReference type="EMBL" id="JO844283">
    <property type="protein sequence ID" value="AEO35900.1"/>
    <property type="molecule type" value="mRNA"/>
</dbReference>
<reference evidence="3" key="1">
    <citation type="journal article" date="2011" name="PLoS ONE">
        <title>A deep insight into the sialotranscriptome of the gulf coast tick, Amblyomma maculatum.</title>
        <authorList>
            <person name="Karim S."/>
            <person name="Singh P."/>
            <person name="Ribeiro J.M."/>
        </authorList>
    </citation>
    <scope>NUCLEOTIDE SEQUENCE</scope>
    <source>
        <tissue evidence="3">Salivary gland</tissue>
    </source>
</reference>
<keyword evidence="2" id="KW-0732">Signal</keyword>